<keyword evidence="6 11" id="KW-0472">Membrane</keyword>
<keyword evidence="7" id="KW-1015">Disulfide bond</keyword>
<gene>
    <name evidence="15" type="primary">LOC113062773</name>
</gene>
<feature type="chain" id="PRO_5028343296" evidence="12">
    <location>
        <begin position="18"/>
        <end position="306"/>
    </location>
</feature>
<dbReference type="PANTHER" id="PTHR25466:SF14">
    <property type="entry name" value="BUTYROPHILIN SUBFAMILY 2 MEMBER A2-LIKE-RELATED"/>
    <property type="match status" value="1"/>
</dbReference>
<keyword evidence="2" id="KW-1003">Cell membrane</keyword>
<dbReference type="InterPro" id="IPR051713">
    <property type="entry name" value="T-cell_Activation_Regulation"/>
</dbReference>
<feature type="transmembrane region" description="Helical" evidence="11">
    <location>
        <begin position="260"/>
        <end position="279"/>
    </location>
</feature>
<sequence length="306" mass="34774">MKDCLYLFFFMLHFSTGCIVSDVGQTMVITGYTGGSVVLPCSCADPQTTVGTFTWGYHQGNKWIQVFQDEKYRGRRMLFNELSPTNLSLLISDLRKNDQGYYKCMTEPKIFTDVILNVKGCDLVDNRRTVVVTGYSGASVVLPCSCTELLAKPEHKQWKYNKENQFKEIYLNEEIENYKNRVKLFDPNTPGNLSLQISALTTEDRGYYQCFVSSQQIVFVSLHVLHPEEKTSTISLSTHQLSHQTQELPPPRQTQHTPQYVFILVAVFSVILLLAFLALSSRCGKEEVPCSDVVYVETIYTSSCTE</sequence>
<dbReference type="InterPro" id="IPR007110">
    <property type="entry name" value="Ig-like_dom"/>
</dbReference>
<dbReference type="AlphaFoldDB" id="A0A6P6LYG0"/>
<evidence type="ECO:0000256" key="9">
    <source>
        <dbReference type="ARBA" id="ARBA00023180"/>
    </source>
</evidence>
<keyword evidence="14" id="KW-1185">Reference proteome</keyword>
<feature type="signal peptide" evidence="12">
    <location>
        <begin position="1"/>
        <end position="17"/>
    </location>
</feature>
<dbReference type="GO" id="GO:0071222">
    <property type="term" value="P:cellular response to lipopolysaccharide"/>
    <property type="evidence" value="ECO:0007669"/>
    <property type="project" value="TreeGrafter"/>
</dbReference>
<evidence type="ECO:0000256" key="1">
    <source>
        <dbReference type="ARBA" id="ARBA00004251"/>
    </source>
</evidence>
<dbReference type="GeneID" id="113062773"/>
<keyword evidence="4 12" id="KW-0732">Signal</keyword>
<keyword evidence="9" id="KW-0325">Glycoprotein</keyword>
<dbReference type="SMART" id="SM00406">
    <property type="entry name" value="IGv"/>
    <property type="match status" value="2"/>
</dbReference>
<dbReference type="InterPro" id="IPR013783">
    <property type="entry name" value="Ig-like_fold"/>
</dbReference>
<evidence type="ECO:0000256" key="4">
    <source>
        <dbReference type="ARBA" id="ARBA00022729"/>
    </source>
</evidence>
<evidence type="ECO:0000259" key="13">
    <source>
        <dbReference type="PROSITE" id="PS50835"/>
    </source>
</evidence>
<reference evidence="15" key="1">
    <citation type="submission" date="2025-08" db="UniProtKB">
        <authorList>
            <consortium name="RefSeq"/>
        </authorList>
    </citation>
    <scope>IDENTIFICATION</scope>
    <source>
        <strain evidence="15">Wakin</strain>
        <tissue evidence="15">Muscle</tissue>
    </source>
</reference>
<accession>A0A6P6LYG0</accession>
<evidence type="ECO:0000256" key="12">
    <source>
        <dbReference type="SAM" id="SignalP"/>
    </source>
</evidence>
<evidence type="ECO:0000313" key="14">
    <source>
        <dbReference type="Proteomes" id="UP000515129"/>
    </source>
</evidence>
<dbReference type="PROSITE" id="PS50835">
    <property type="entry name" value="IG_LIKE"/>
    <property type="match status" value="2"/>
</dbReference>
<evidence type="ECO:0000256" key="10">
    <source>
        <dbReference type="ARBA" id="ARBA00023319"/>
    </source>
</evidence>
<keyword evidence="8" id="KW-0675">Receptor</keyword>
<dbReference type="GO" id="GO:0031295">
    <property type="term" value="P:T cell costimulation"/>
    <property type="evidence" value="ECO:0007669"/>
    <property type="project" value="TreeGrafter"/>
</dbReference>
<dbReference type="SMART" id="SM00408">
    <property type="entry name" value="IGc2"/>
    <property type="match status" value="2"/>
</dbReference>
<dbReference type="PROSITE" id="PS51257">
    <property type="entry name" value="PROKAR_LIPOPROTEIN"/>
    <property type="match status" value="1"/>
</dbReference>
<dbReference type="InterPro" id="IPR036179">
    <property type="entry name" value="Ig-like_dom_sf"/>
</dbReference>
<dbReference type="PANTHER" id="PTHR25466">
    <property type="entry name" value="T-LYMPHOCYTE ACTIVATION ANTIGEN"/>
    <property type="match status" value="1"/>
</dbReference>
<dbReference type="Pfam" id="PF07686">
    <property type="entry name" value="V-set"/>
    <property type="match status" value="2"/>
</dbReference>
<dbReference type="GO" id="GO:0042130">
    <property type="term" value="P:negative regulation of T cell proliferation"/>
    <property type="evidence" value="ECO:0007669"/>
    <property type="project" value="TreeGrafter"/>
</dbReference>
<organism evidence="14 15">
    <name type="scientific">Carassius auratus</name>
    <name type="common">Goldfish</name>
    <dbReference type="NCBI Taxonomy" id="7957"/>
    <lineage>
        <taxon>Eukaryota</taxon>
        <taxon>Metazoa</taxon>
        <taxon>Chordata</taxon>
        <taxon>Craniata</taxon>
        <taxon>Vertebrata</taxon>
        <taxon>Euteleostomi</taxon>
        <taxon>Actinopterygii</taxon>
        <taxon>Neopterygii</taxon>
        <taxon>Teleostei</taxon>
        <taxon>Ostariophysi</taxon>
        <taxon>Cypriniformes</taxon>
        <taxon>Cyprinidae</taxon>
        <taxon>Cyprininae</taxon>
        <taxon>Carassius</taxon>
    </lineage>
</organism>
<dbReference type="GO" id="GO:0007166">
    <property type="term" value="P:cell surface receptor signaling pathway"/>
    <property type="evidence" value="ECO:0007669"/>
    <property type="project" value="TreeGrafter"/>
</dbReference>
<dbReference type="SUPFAM" id="SSF48726">
    <property type="entry name" value="Immunoglobulin"/>
    <property type="match status" value="2"/>
</dbReference>
<proteinExistence type="predicted"/>
<dbReference type="GO" id="GO:0006955">
    <property type="term" value="P:immune response"/>
    <property type="evidence" value="ECO:0007669"/>
    <property type="project" value="TreeGrafter"/>
</dbReference>
<evidence type="ECO:0000256" key="11">
    <source>
        <dbReference type="SAM" id="Phobius"/>
    </source>
</evidence>
<dbReference type="Proteomes" id="UP000515129">
    <property type="component" value="Chromosome 45"/>
</dbReference>
<evidence type="ECO:0000256" key="5">
    <source>
        <dbReference type="ARBA" id="ARBA00022989"/>
    </source>
</evidence>
<comment type="subcellular location">
    <subcellularLocation>
        <location evidence="1">Cell membrane</location>
        <topology evidence="1">Single-pass type I membrane protein</topology>
    </subcellularLocation>
</comment>
<dbReference type="InterPro" id="IPR003598">
    <property type="entry name" value="Ig_sub2"/>
</dbReference>
<dbReference type="Gene3D" id="2.60.40.10">
    <property type="entry name" value="Immunoglobulins"/>
    <property type="match status" value="2"/>
</dbReference>
<dbReference type="InterPro" id="IPR003599">
    <property type="entry name" value="Ig_sub"/>
</dbReference>
<dbReference type="OrthoDB" id="6157407at2759"/>
<keyword evidence="3 11" id="KW-0812">Transmembrane</keyword>
<dbReference type="KEGG" id="caua:113062773"/>
<evidence type="ECO:0000256" key="6">
    <source>
        <dbReference type="ARBA" id="ARBA00023136"/>
    </source>
</evidence>
<dbReference type="InterPro" id="IPR013106">
    <property type="entry name" value="Ig_V-set"/>
</dbReference>
<evidence type="ECO:0000256" key="2">
    <source>
        <dbReference type="ARBA" id="ARBA00022475"/>
    </source>
</evidence>
<keyword evidence="10" id="KW-0393">Immunoglobulin domain</keyword>
<name>A0A6P6LYG0_CARAU</name>
<feature type="domain" description="Ig-like" evidence="13">
    <location>
        <begin position="34"/>
        <end position="104"/>
    </location>
</feature>
<protein>
    <submittedName>
        <fullName evidence="15">Uncharacterized protein LOC113062773</fullName>
    </submittedName>
</protein>
<feature type="domain" description="Ig-like" evidence="13">
    <location>
        <begin position="108"/>
        <end position="221"/>
    </location>
</feature>
<evidence type="ECO:0000256" key="3">
    <source>
        <dbReference type="ARBA" id="ARBA00022692"/>
    </source>
</evidence>
<evidence type="ECO:0000256" key="8">
    <source>
        <dbReference type="ARBA" id="ARBA00023170"/>
    </source>
</evidence>
<dbReference type="RefSeq" id="XP_026088521.1">
    <property type="nucleotide sequence ID" value="XM_026232736.1"/>
</dbReference>
<dbReference type="GO" id="GO:0042102">
    <property type="term" value="P:positive regulation of T cell proliferation"/>
    <property type="evidence" value="ECO:0007669"/>
    <property type="project" value="TreeGrafter"/>
</dbReference>
<dbReference type="GO" id="GO:0009897">
    <property type="term" value="C:external side of plasma membrane"/>
    <property type="evidence" value="ECO:0007669"/>
    <property type="project" value="TreeGrafter"/>
</dbReference>
<keyword evidence="5 11" id="KW-1133">Transmembrane helix</keyword>
<evidence type="ECO:0000313" key="15">
    <source>
        <dbReference type="RefSeq" id="XP_026088521.1"/>
    </source>
</evidence>
<evidence type="ECO:0000256" key="7">
    <source>
        <dbReference type="ARBA" id="ARBA00023157"/>
    </source>
</evidence>
<dbReference type="SMART" id="SM00409">
    <property type="entry name" value="IG"/>
    <property type="match status" value="2"/>
</dbReference>